<evidence type="ECO:0000313" key="2">
    <source>
        <dbReference type="EMBL" id="AFY27766.1"/>
    </source>
</evidence>
<dbReference type="STRING" id="292564.Cyagr_0575"/>
<dbReference type="OrthoDB" id="511915at2"/>
<protein>
    <recommendedName>
        <fullName evidence="4">Cell division protein Cdv3</fullName>
    </recommendedName>
</protein>
<dbReference type="PATRIC" id="fig|292564.3.peg.530"/>
<accession>K9P4Y1</accession>
<dbReference type="HOGENOM" id="CLU_899952_0_0_3"/>
<proteinExistence type="predicted"/>
<dbReference type="AlphaFoldDB" id="K9P4Y1"/>
<feature type="region of interest" description="Disordered" evidence="1">
    <location>
        <begin position="143"/>
        <end position="164"/>
    </location>
</feature>
<evidence type="ECO:0000256" key="1">
    <source>
        <dbReference type="SAM" id="MobiDB-lite"/>
    </source>
</evidence>
<feature type="compositionally biased region" description="Basic and acidic residues" evidence="1">
    <location>
        <begin position="147"/>
        <end position="164"/>
    </location>
</feature>
<evidence type="ECO:0008006" key="4">
    <source>
        <dbReference type="Google" id="ProtNLM"/>
    </source>
</evidence>
<name>K9P4Y1_CYAGP</name>
<dbReference type="EMBL" id="CP003495">
    <property type="protein sequence ID" value="AFY27766.1"/>
    <property type="molecule type" value="Genomic_DNA"/>
</dbReference>
<feature type="region of interest" description="Disordered" evidence="1">
    <location>
        <begin position="275"/>
        <end position="295"/>
    </location>
</feature>
<gene>
    <name evidence="2" type="ordered locus">Cyagr_0575</name>
</gene>
<dbReference type="KEGG" id="cgc:Cyagr_0575"/>
<reference evidence="3" key="1">
    <citation type="journal article" date="2013" name="Proc. Natl. Acad. Sci. U.S.A.">
        <title>Improving the coverage of the cyanobacterial phylum using diversity-driven genome sequencing.</title>
        <authorList>
            <person name="Shih P.M."/>
            <person name="Wu D."/>
            <person name="Latifi A."/>
            <person name="Axen S.D."/>
            <person name="Fewer D.P."/>
            <person name="Talla E."/>
            <person name="Calteau A."/>
            <person name="Cai F."/>
            <person name="Tandeau de Marsac N."/>
            <person name="Rippka R."/>
            <person name="Herdman M."/>
            <person name="Sivonen K."/>
            <person name="Coursin T."/>
            <person name="Laurent T."/>
            <person name="Goodwin L."/>
            <person name="Nolan M."/>
            <person name="Davenport K.W."/>
            <person name="Han C.S."/>
            <person name="Rubin E.M."/>
            <person name="Eisen J.A."/>
            <person name="Woyke T."/>
            <person name="Gugger M."/>
            <person name="Kerfeld C.A."/>
        </authorList>
    </citation>
    <scope>NUCLEOTIDE SEQUENCE [LARGE SCALE GENOMIC DNA]</scope>
    <source>
        <strain evidence="3">ATCC 27147 / PCC 6307</strain>
    </source>
</reference>
<dbReference type="eggNOG" id="COG0711">
    <property type="taxonomic scope" value="Bacteria"/>
</dbReference>
<dbReference type="RefSeq" id="WP_015108220.1">
    <property type="nucleotide sequence ID" value="NC_019675.1"/>
</dbReference>
<dbReference type="Proteomes" id="UP000010388">
    <property type="component" value="Chromosome"/>
</dbReference>
<evidence type="ECO:0000313" key="3">
    <source>
        <dbReference type="Proteomes" id="UP000010388"/>
    </source>
</evidence>
<organism evidence="2 3">
    <name type="scientific">Cyanobium gracile (strain ATCC 27147 / PCC 6307)</name>
    <dbReference type="NCBI Taxonomy" id="292564"/>
    <lineage>
        <taxon>Bacteria</taxon>
        <taxon>Bacillati</taxon>
        <taxon>Cyanobacteriota</taxon>
        <taxon>Cyanophyceae</taxon>
        <taxon>Synechococcales</taxon>
        <taxon>Prochlorococcaceae</taxon>
        <taxon>Cyanobium</taxon>
    </lineage>
</organism>
<sequence length="315" mass="36156">MAEVRFTVLDQLDQLEDIVLDGSRIPFSGGRLVNEQDAIEMMDALREALPGQISQAEDLIRQREGFIEKARVQAEEIVTQARREREQLINAAAIRQEAERQVTEQRELARQQCEQMVLQARQQVAQTEQEHQARMAQFEQQFAGRRQQLEQEAQQRRQQLEQEAAERNRQLLEQHERSRAQALQELEGIRQEGLRIQRDSQAEAERLHADALQFRQQTQQQCDALIARSRQEAATIQEGANRYAEQVLGELEVRLKELSQVVLGGRRELVRLQAQETQAASRPPEAPIPLENATVDRARRAAGRLRRAASRGLAS</sequence>